<evidence type="ECO:0000256" key="1">
    <source>
        <dbReference type="SAM" id="Phobius"/>
    </source>
</evidence>
<sequence>MFPQFLNAPAAWIGLISGILGIIAFFLPSGDLVYIDNSTNFYFPESRSNSNDGSVQFFVFLSFITVFYSFSQIHAYFTTIASVLFAISMWRYKLLHISYILELLNGGIFLLAAFLLNFLPQNIIDFWNQMQTFNSKDLYGKTEFSSKISAITEQIFIVFSKLSKGDYLAISLVLEILLVSAIFGHFLGGIFKTRKNIKPTRKSSIIFNIITLGLLFLLIIYFSDMINFFKAWNSR</sequence>
<reference evidence="3" key="1">
    <citation type="submission" date="2015-10" db="EMBL/GenBank/DDBJ databases">
        <title>Draft Genome Sequences of 11 Lactococcus lactis subspecies cremoris strains.</title>
        <authorList>
            <person name="Wels M."/>
            <person name="Backus L."/>
            <person name="Boekhorst J."/>
            <person name="Dijkstra A."/>
            <person name="Beerthuizen M."/>
            <person name="Kelly W."/>
            <person name="Siezen R."/>
            <person name="Bachmann H."/>
            <person name="Van Hijum S."/>
        </authorList>
    </citation>
    <scope>NUCLEOTIDE SEQUENCE [LARGE SCALE GENOMIC DNA]</scope>
    <source>
        <strain evidence="3">M20</strain>
    </source>
</reference>
<dbReference type="EMBL" id="LKLU01000057">
    <property type="protein sequence ID" value="KSU21790.1"/>
    <property type="molecule type" value="Genomic_DNA"/>
</dbReference>
<evidence type="ECO:0000313" key="3">
    <source>
        <dbReference type="Proteomes" id="UP000053719"/>
    </source>
</evidence>
<feature type="transmembrane region" description="Helical" evidence="1">
    <location>
        <begin position="55"/>
        <end position="87"/>
    </location>
</feature>
<feature type="transmembrane region" description="Helical" evidence="1">
    <location>
        <begin position="203"/>
        <end position="222"/>
    </location>
</feature>
<dbReference type="RefSeq" id="WP_058211566.1">
    <property type="nucleotide sequence ID" value="NZ_LKLU01000057.1"/>
</dbReference>
<accession>A0A0V8E7I5</accession>
<dbReference type="AlphaFoldDB" id="A0A0V8E7I5"/>
<proteinExistence type="predicted"/>
<evidence type="ECO:0000313" key="2">
    <source>
        <dbReference type="EMBL" id="KSU21790.1"/>
    </source>
</evidence>
<protein>
    <submittedName>
        <fullName evidence="2">Uncharacterized protein</fullName>
    </submittedName>
</protein>
<name>A0A0V8E7I5_LACLL</name>
<feature type="transmembrane region" description="Helical" evidence="1">
    <location>
        <begin position="167"/>
        <end position="191"/>
    </location>
</feature>
<gene>
    <name evidence="2" type="ORF">M20_0836</name>
</gene>
<keyword evidence="1" id="KW-0472">Membrane</keyword>
<feature type="transmembrane region" description="Helical" evidence="1">
    <location>
        <begin position="99"/>
        <end position="119"/>
    </location>
</feature>
<keyword evidence="1" id="KW-1133">Transmembrane helix</keyword>
<comment type="caution">
    <text evidence="2">The sequence shown here is derived from an EMBL/GenBank/DDBJ whole genome shotgun (WGS) entry which is preliminary data.</text>
</comment>
<organism evidence="2 3">
    <name type="scientific">Lactococcus lactis subsp. lactis</name>
    <name type="common">Streptococcus lactis</name>
    <dbReference type="NCBI Taxonomy" id="1360"/>
    <lineage>
        <taxon>Bacteria</taxon>
        <taxon>Bacillati</taxon>
        <taxon>Bacillota</taxon>
        <taxon>Bacilli</taxon>
        <taxon>Lactobacillales</taxon>
        <taxon>Streptococcaceae</taxon>
        <taxon>Lactococcus</taxon>
    </lineage>
</organism>
<keyword evidence="1" id="KW-0812">Transmembrane</keyword>
<dbReference type="PATRIC" id="fig|1360.114.peg.1949"/>
<feature type="transmembrane region" description="Helical" evidence="1">
    <location>
        <begin position="12"/>
        <end position="35"/>
    </location>
</feature>
<dbReference type="Proteomes" id="UP000053719">
    <property type="component" value="Unassembled WGS sequence"/>
</dbReference>